<proteinExistence type="inferred from homology"/>
<dbReference type="SUPFAM" id="SSF51735">
    <property type="entry name" value="NAD(P)-binding Rossmann-fold domains"/>
    <property type="match status" value="1"/>
</dbReference>
<reference evidence="4" key="2">
    <citation type="submission" date="2020-07" db="EMBL/GenBank/DDBJ databases">
        <authorList>
            <person name="Lood C."/>
            <person name="Girard L."/>
        </authorList>
    </citation>
    <scope>NUCLEOTIDE SEQUENCE</scope>
    <source>
        <strain evidence="4">BW13M1</strain>
    </source>
</reference>
<dbReference type="PRINTS" id="PR00081">
    <property type="entry name" value="GDHRDH"/>
</dbReference>
<comment type="similarity">
    <text evidence="1">Belongs to the short-chain dehydrogenases/reductases (SDR) family.</text>
</comment>
<dbReference type="RefSeq" id="WP_186735362.1">
    <property type="nucleotide sequence ID" value="NZ_JABWRJ020000002.1"/>
</dbReference>
<organism evidence="4">
    <name type="scientific">Pseudomonas peradeniyensis</name>
    <dbReference type="NCBI Taxonomy" id="2745488"/>
    <lineage>
        <taxon>Bacteria</taxon>
        <taxon>Pseudomonadati</taxon>
        <taxon>Pseudomonadota</taxon>
        <taxon>Gammaproteobacteria</taxon>
        <taxon>Pseudomonadales</taxon>
        <taxon>Pseudomonadaceae</taxon>
        <taxon>Pseudomonas</taxon>
    </lineage>
</organism>
<evidence type="ECO:0000256" key="1">
    <source>
        <dbReference type="ARBA" id="ARBA00006484"/>
    </source>
</evidence>
<dbReference type="EMBL" id="JABWRJ010000050">
    <property type="protein sequence ID" value="MBC3448931.1"/>
    <property type="molecule type" value="Genomic_DNA"/>
</dbReference>
<gene>
    <name evidence="4" type="ORF">HU751_24415</name>
</gene>
<dbReference type="GO" id="GO:0016491">
    <property type="term" value="F:oxidoreductase activity"/>
    <property type="evidence" value="ECO:0007669"/>
    <property type="project" value="UniProtKB-KW"/>
</dbReference>
<dbReference type="InterPro" id="IPR020904">
    <property type="entry name" value="Sc_DH/Rdtase_CS"/>
</dbReference>
<dbReference type="SMART" id="SM00822">
    <property type="entry name" value="PKS_KR"/>
    <property type="match status" value="1"/>
</dbReference>
<dbReference type="Pfam" id="PF00106">
    <property type="entry name" value="adh_short"/>
    <property type="match status" value="1"/>
</dbReference>
<dbReference type="InterPro" id="IPR036291">
    <property type="entry name" value="NAD(P)-bd_dom_sf"/>
</dbReference>
<dbReference type="InterPro" id="IPR057326">
    <property type="entry name" value="KR_dom"/>
</dbReference>
<dbReference type="AlphaFoldDB" id="A0A923GCX0"/>
<dbReference type="Gene3D" id="3.40.50.720">
    <property type="entry name" value="NAD(P)-binding Rossmann-like Domain"/>
    <property type="match status" value="1"/>
</dbReference>
<reference evidence="4" key="1">
    <citation type="journal article" date="2020" name="Microorganisms">
        <title>Reliable Identification of Environmental Pseudomonas Isolates Using the rpoD Gene.</title>
        <authorList>
            <consortium name="The Broad Institute Genome Sequencing Platform"/>
            <person name="Girard L."/>
            <person name="Lood C."/>
            <person name="Rokni-Zadeh H."/>
            <person name="van Noort V."/>
            <person name="Lavigne R."/>
            <person name="De Mot R."/>
        </authorList>
    </citation>
    <scope>NUCLEOTIDE SEQUENCE</scope>
    <source>
        <strain evidence="4">BW13M1</strain>
    </source>
</reference>
<dbReference type="PROSITE" id="PS00061">
    <property type="entry name" value="ADH_SHORT"/>
    <property type="match status" value="1"/>
</dbReference>
<sequence length="250" mass="27475">MIMQGNTVLIVGGTSGIGRALAESFYDLGNTVIVAGRKVDLIAQMRLARPGIRGLELDLNQEGAMARLSSSLENEFPDVNVLIANAGIMKSEDLLDEAHDISVAEGIINTNVLGVLRTVGAALPTLKRRKSTIIITTSSLAFIPRANFPSYCASKAFLHSWIQSLRYQLRDLDIEVLELAPPYVRTQLTGPHQSEDPRAMPLADFVHETIEKLANSDHENGEIIVERVRNDREAELNGRYAEAFNTINPQ</sequence>
<comment type="caution">
    <text evidence="4">The sequence shown here is derived from an EMBL/GenBank/DDBJ whole genome shotgun (WGS) entry which is preliminary data.</text>
</comment>
<name>A0A923GCX0_9PSED</name>
<evidence type="ECO:0000259" key="3">
    <source>
        <dbReference type="SMART" id="SM00822"/>
    </source>
</evidence>
<dbReference type="GO" id="GO:0016020">
    <property type="term" value="C:membrane"/>
    <property type="evidence" value="ECO:0007669"/>
    <property type="project" value="TreeGrafter"/>
</dbReference>
<dbReference type="InterPro" id="IPR002347">
    <property type="entry name" value="SDR_fam"/>
</dbReference>
<feature type="domain" description="Ketoreductase" evidence="3">
    <location>
        <begin position="6"/>
        <end position="180"/>
    </location>
</feature>
<keyword evidence="2" id="KW-0560">Oxidoreductase</keyword>
<dbReference type="PANTHER" id="PTHR44196:SF1">
    <property type="entry name" value="DEHYDROGENASE_REDUCTASE SDR FAMILY MEMBER 7B"/>
    <property type="match status" value="1"/>
</dbReference>
<protein>
    <submittedName>
        <fullName evidence="4">SDR family NAD(P)-dependent oxidoreductase</fullName>
    </submittedName>
</protein>
<evidence type="ECO:0000256" key="2">
    <source>
        <dbReference type="ARBA" id="ARBA00023002"/>
    </source>
</evidence>
<accession>A0A923GCX0</accession>
<dbReference type="PANTHER" id="PTHR44196">
    <property type="entry name" value="DEHYDROGENASE/REDUCTASE SDR FAMILY MEMBER 7B"/>
    <property type="match status" value="1"/>
</dbReference>
<evidence type="ECO:0000313" key="4">
    <source>
        <dbReference type="EMBL" id="MBC3448931.1"/>
    </source>
</evidence>